<evidence type="ECO:0000256" key="10">
    <source>
        <dbReference type="SAM" id="Phobius"/>
    </source>
</evidence>
<evidence type="ECO:0000256" key="3">
    <source>
        <dbReference type="ARBA" id="ARBA00022692"/>
    </source>
</evidence>
<feature type="compositionally biased region" description="Low complexity" evidence="9">
    <location>
        <begin position="17"/>
        <end position="29"/>
    </location>
</feature>
<dbReference type="GO" id="GO:0015031">
    <property type="term" value="P:protein transport"/>
    <property type="evidence" value="ECO:0007669"/>
    <property type="project" value="UniProtKB-KW"/>
</dbReference>
<feature type="compositionally biased region" description="Basic and acidic residues" evidence="9">
    <location>
        <begin position="36"/>
        <end position="45"/>
    </location>
</feature>
<keyword evidence="2" id="KW-0813">Transport</keyword>
<keyword evidence="3 10" id="KW-0812">Transmembrane</keyword>
<feature type="transmembrane region" description="Helical" evidence="10">
    <location>
        <begin position="113"/>
        <end position="134"/>
    </location>
</feature>
<dbReference type="InterPro" id="IPR000727">
    <property type="entry name" value="T_SNARE_dom"/>
</dbReference>
<keyword evidence="6" id="KW-0333">Golgi apparatus</keyword>
<evidence type="ECO:0000313" key="12">
    <source>
        <dbReference type="EMBL" id="KAF0546609.1"/>
    </source>
</evidence>
<dbReference type="EMBL" id="WTPW01000110">
    <property type="protein sequence ID" value="KAF0546609.1"/>
    <property type="molecule type" value="Genomic_DNA"/>
</dbReference>
<evidence type="ECO:0000256" key="2">
    <source>
        <dbReference type="ARBA" id="ARBA00022448"/>
    </source>
</evidence>
<feature type="region of interest" description="Disordered" evidence="9">
    <location>
        <begin position="1"/>
        <end position="45"/>
    </location>
</feature>
<dbReference type="PROSITE" id="PS50192">
    <property type="entry name" value="T_SNARE"/>
    <property type="match status" value="1"/>
</dbReference>
<comment type="caution">
    <text evidence="12">The sequence shown here is derived from an EMBL/GenBank/DDBJ whole genome shotgun (WGS) entry which is preliminary data.</text>
</comment>
<dbReference type="Gene3D" id="1.20.5.110">
    <property type="match status" value="1"/>
</dbReference>
<comment type="subcellular location">
    <subcellularLocation>
        <location evidence="8">Endomembrane system</location>
        <topology evidence="8">Single-pass type IV membrane protein</topology>
    </subcellularLocation>
    <subcellularLocation>
        <location evidence="1">Golgi apparatus membrane</location>
    </subcellularLocation>
</comment>
<evidence type="ECO:0000256" key="7">
    <source>
        <dbReference type="ARBA" id="ARBA00023136"/>
    </source>
</evidence>
<dbReference type="CDD" id="cd15853">
    <property type="entry name" value="SNARE_Bet1"/>
    <property type="match status" value="1"/>
</dbReference>
<proteinExistence type="predicted"/>
<evidence type="ECO:0000256" key="9">
    <source>
        <dbReference type="SAM" id="MobiDB-lite"/>
    </source>
</evidence>
<organism evidence="12 13">
    <name type="scientific">Gigaspora margarita</name>
    <dbReference type="NCBI Taxonomy" id="4874"/>
    <lineage>
        <taxon>Eukaryota</taxon>
        <taxon>Fungi</taxon>
        <taxon>Fungi incertae sedis</taxon>
        <taxon>Mucoromycota</taxon>
        <taxon>Glomeromycotina</taxon>
        <taxon>Glomeromycetes</taxon>
        <taxon>Diversisporales</taxon>
        <taxon>Gigasporaceae</taxon>
        <taxon>Gigaspora</taxon>
    </lineage>
</organism>
<evidence type="ECO:0000256" key="1">
    <source>
        <dbReference type="ARBA" id="ARBA00004394"/>
    </source>
</evidence>
<dbReference type="SMART" id="SM00397">
    <property type="entry name" value="t_SNARE"/>
    <property type="match status" value="1"/>
</dbReference>
<dbReference type="PANTHER" id="PTHR12791">
    <property type="entry name" value="GOLGI SNARE BET1-RELATED"/>
    <property type="match status" value="1"/>
</dbReference>
<keyword evidence="13" id="KW-1185">Reference proteome</keyword>
<evidence type="ECO:0000256" key="8">
    <source>
        <dbReference type="ARBA" id="ARBA00046280"/>
    </source>
</evidence>
<accession>A0A8H4AZ65</accession>
<evidence type="ECO:0000256" key="4">
    <source>
        <dbReference type="ARBA" id="ARBA00022927"/>
    </source>
</evidence>
<feature type="domain" description="T-SNARE coiled-coil homology" evidence="11">
    <location>
        <begin position="42"/>
        <end position="104"/>
    </location>
</feature>
<dbReference type="Proteomes" id="UP000439903">
    <property type="component" value="Unassembled WGS sequence"/>
</dbReference>
<keyword evidence="7 10" id="KW-0472">Membrane</keyword>
<dbReference type="InterPro" id="IPR039899">
    <property type="entry name" value="BET1_SNARE"/>
</dbReference>
<evidence type="ECO:0000256" key="6">
    <source>
        <dbReference type="ARBA" id="ARBA00023034"/>
    </source>
</evidence>
<evidence type="ECO:0000259" key="11">
    <source>
        <dbReference type="PROSITE" id="PS50192"/>
    </source>
</evidence>
<name>A0A8H4AZ65_GIGMA</name>
<evidence type="ECO:0000313" key="13">
    <source>
        <dbReference type="Proteomes" id="UP000439903"/>
    </source>
</evidence>
<reference evidence="12 13" key="1">
    <citation type="journal article" date="2019" name="Environ. Microbiol.">
        <title>At the nexus of three kingdoms: the genome of the mycorrhizal fungus Gigaspora margarita provides insights into plant, endobacterial and fungal interactions.</title>
        <authorList>
            <person name="Venice F."/>
            <person name="Ghignone S."/>
            <person name="Salvioli di Fossalunga A."/>
            <person name="Amselem J."/>
            <person name="Novero M."/>
            <person name="Xianan X."/>
            <person name="Sedzielewska Toro K."/>
            <person name="Morin E."/>
            <person name="Lipzen A."/>
            <person name="Grigoriev I.V."/>
            <person name="Henrissat B."/>
            <person name="Martin F.M."/>
            <person name="Bonfante P."/>
        </authorList>
    </citation>
    <scope>NUCLEOTIDE SEQUENCE [LARGE SCALE GENOMIC DNA]</scope>
    <source>
        <strain evidence="12 13">BEG34</strain>
    </source>
</reference>
<sequence>MLRSNSNNSKSSDRVALLSDSNNDTTSSSIGRKVKHDVDTSSHFEQQNDYRLEELNSKLSALHKITIDIHNEVSDQGNLLDDTGNTFTSFRGSFKNTFTRLRHMTSIRHRHHMCYLVACMVGIFFILYFVRGYWWNY</sequence>
<dbReference type="OrthoDB" id="3063237at2759"/>
<dbReference type="GO" id="GO:0000139">
    <property type="term" value="C:Golgi membrane"/>
    <property type="evidence" value="ECO:0007669"/>
    <property type="project" value="UniProtKB-SubCell"/>
</dbReference>
<protein>
    <submittedName>
        <fullName evidence="12">Bet1-like protein</fullName>
    </submittedName>
</protein>
<keyword evidence="5 10" id="KW-1133">Transmembrane helix</keyword>
<evidence type="ECO:0000256" key="5">
    <source>
        <dbReference type="ARBA" id="ARBA00022989"/>
    </source>
</evidence>
<feature type="compositionally biased region" description="Low complexity" evidence="9">
    <location>
        <begin position="1"/>
        <end position="10"/>
    </location>
</feature>
<keyword evidence="4" id="KW-0653">Protein transport</keyword>
<dbReference type="AlphaFoldDB" id="A0A8H4AZ65"/>
<dbReference type="SUPFAM" id="SSF58038">
    <property type="entry name" value="SNARE fusion complex"/>
    <property type="match status" value="1"/>
</dbReference>
<gene>
    <name evidence="12" type="ORF">F8M41_001124</name>
</gene>